<dbReference type="Proteomes" id="UP001416858">
    <property type="component" value="Unassembled WGS sequence"/>
</dbReference>
<dbReference type="EMBL" id="BAABRO010000078">
    <property type="protein sequence ID" value="GAA5511294.1"/>
    <property type="molecule type" value="Genomic_DNA"/>
</dbReference>
<accession>A0ABP9W1Q2</accession>
<comment type="caution">
    <text evidence="1">The sequence shown here is derived from an EMBL/GenBank/DDBJ whole genome shotgun (WGS) entry which is preliminary data.</text>
</comment>
<gene>
    <name evidence="1" type="ORF">Rcae01_06814</name>
</gene>
<sequence length="99" mass="10924">MFKALVQEGRWNALKIQRSPREFTKGFAFLSRDHRTDDGGGDGPGVPRCSQQLGRIVRFLIVCQCVCGPCFSRSAQTVCDRTPGDASFLTVRTIVSCIV</sequence>
<name>A0ABP9W1Q2_9BACT</name>
<protein>
    <submittedName>
        <fullName evidence="1">Uncharacterized protein</fullName>
    </submittedName>
</protein>
<evidence type="ECO:0000313" key="2">
    <source>
        <dbReference type="Proteomes" id="UP001416858"/>
    </source>
</evidence>
<organism evidence="1 2">
    <name type="scientific">Novipirellula caenicola</name>
    <dbReference type="NCBI Taxonomy" id="1536901"/>
    <lineage>
        <taxon>Bacteria</taxon>
        <taxon>Pseudomonadati</taxon>
        <taxon>Planctomycetota</taxon>
        <taxon>Planctomycetia</taxon>
        <taxon>Pirellulales</taxon>
        <taxon>Pirellulaceae</taxon>
        <taxon>Novipirellula</taxon>
    </lineage>
</organism>
<keyword evidence="2" id="KW-1185">Reference proteome</keyword>
<reference evidence="1 2" key="1">
    <citation type="submission" date="2024-02" db="EMBL/GenBank/DDBJ databases">
        <title>Rhodopirellula caenicola NBRC 110016.</title>
        <authorList>
            <person name="Ichikawa N."/>
            <person name="Katano-Makiyama Y."/>
            <person name="Hidaka K."/>
        </authorList>
    </citation>
    <scope>NUCLEOTIDE SEQUENCE [LARGE SCALE GENOMIC DNA]</scope>
    <source>
        <strain evidence="1 2">NBRC 110016</strain>
    </source>
</reference>
<proteinExistence type="predicted"/>
<evidence type="ECO:0000313" key="1">
    <source>
        <dbReference type="EMBL" id="GAA5511294.1"/>
    </source>
</evidence>